<protein>
    <submittedName>
        <fullName evidence="5">FIG022979: MoxR-like ATPases</fullName>
    </submittedName>
</protein>
<dbReference type="EMBL" id="UOFF01000044">
    <property type="protein sequence ID" value="VAW53827.1"/>
    <property type="molecule type" value="Genomic_DNA"/>
</dbReference>
<gene>
    <name evidence="5" type="ORF">MNBD_GAMMA07-1782</name>
</gene>
<evidence type="ECO:0000256" key="1">
    <source>
        <dbReference type="ARBA" id="ARBA00022741"/>
    </source>
</evidence>
<reference evidence="5" key="1">
    <citation type="submission" date="2018-06" db="EMBL/GenBank/DDBJ databases">
        <authorList>
            <person name="Zhirakovskaya E."/>
        </authorList>
    </citation>
    <scope>NUCLEOTIDE SEQUENCE</scope>
</reference>
<accession>A0A3B0WT41</accession>
<feature type="domain" description="ATPase AAA-3" evidence="3">
    <location>
        <begin position="46"/>
        <end position="176"/>
    </location>
</feature>
<dbReference type="GO" id="GO:0005524">
    <property type="term" value="F:ATP binding"/>
    <property type="evidence" value="ECO:0007669"/>
    <property type="project" value="UniProtKB-KW"/>
</dbReference>
<dbReference type="InterPro" id="IPR027417">
    <property type="entry name" value="P-loop_NTPase"/>
</dbReference>
<dbReference type="InterPro" id="IPR011703">
    <property type="entry name" value="ATPase_AAA-3"/>
</dbReference>
<proteinExistence type="predicted"/>
<dbReference type="Gene3D" id="1.10.8.80">
    <property type="entry name" value="Magnesium chelatase subunit I, C-Terminal domain"/>
    <property type="match status" value="1"/>
</dbReference>
<dbReference type="SUPFAM" id="SSF52540">
    <property type="entry name" value="P-loop containing nucleoside triphosphate hydrolases"/>
    <property type="match status" value="1"/>
</dbReference>
<evidence type="ECO:0000256" key="2">
    <source>
        <dbReference type="ARBA" id="ARBA00022840"/>
    </source>
</evidence>
<evidence type="ECO:0000259" key="3">
    <source>
        <dbReference type="Pfam" id="PF07726"/>
    </source>
</evidence>
<sequence>MPNPAVLSTDKTEQLLTDTSVAISSIILGKNEQIQLAISCLLAGGHLLIEDFPGVGKTTLSLTLAKVFGLDFQRVQFTSDLLPSDVLGVSIYNTKNQSFKFHMGPIFTQVLLADEINRSTPKTQSALLEAMEEKQVTQDGETRQLPSPFFVIATQNPLEQVGTFPLPESQLDRFLMRINIGYPDHEAEMELLKGNNRHDMIHQLAPTITPEQLIELQSSVEQVHMSQAILDYLLAIICASRLSSWFVNGLSPRAGLALQRCARAWAFLQARDHVIPEDIQHILPCVAAHRLQIHPEHQENNIDDLIILLIKQVPV</sequence>
<dbReference type="CDD" id="cd00009">
    <property type="entry name" value="AAA"/>
    <property type="match status" value="1"/>
</dbReference>
<dbReference type="InterPro" id="IPR050764">
    <property type="entry name" value="CbbQ/NirQ/NorQ/GpvN"/>
</dbReference>
<evidence type="ECO:0000313" key="5">
    <source>
        <dbReference type="EMBL" id="VAW53827.1"/>
    </source>
</evidence>
<dbReference type="Pfam" id="PF07726">
    <property type="entry name" value="AAA_3"/>
    <property type="match status" value="1"/>
</dbReference>
<dbReference type="AlphaFoldDB" id="A0A3B0WT41"/>
<dbReference type="InterPro" id="IPR041628">
    <property type="entry name" value="ChlI/MoxR_AAA_lid"/>
</dbReference>
<organism evidence="5">
    <name type="scientific">hydrothermal vent metagenome</name>
    <dbReference type="NCBI Taxonomy" id="652676"/>
    <lineage>
        <taxon>unclassified sequences</taxon>
        <taxon>metagenomes</taxon>
        <taxon>ecological metagenomes</taxon>
    </lineage>
</organism>
<dbReference type="GO" id="GO:0016887">
    <property type="term" value="F:ATP hydrolysis activity"/>
    <property type="evidence" value="ECO:0007669"/>
    <property type="project" value="InterPro"/>
</dbReference>
<feature type="domain" description="ChlI/MoxR AAA lid" evidence="4">
    <location>
        <begin position="248"/>
        <end position="301"/>
    </location>
</feature>
<dbReference type="PANTHER" id="PTHR42759">
    <property type="entry name" value="MOXR FAMILY PROTEIN"/>
    <property type="match status" value="1"/>
</dbReference>
<dbReference type="FunFam" id="3.40.50.300:FF:000640">
    <property type="entry name" value="MoxR family ATPase"/>
    <property type="match status" value="1"/>
</dbReference>
<name>A0A3B0WT41_9ZZZZ</name>
<keyword evidence="1" id="KW-0547">Nucleotide-binding</keyword>
<dbReference type="Gene3D" id="3.40.50.300">
    <property type="entry name" value="P-loop containing nucleotide triphosphate hydrolases"/>
    <property type="match status" value="1"/>
</dbReference>
<evidence type="ECO:0000259" key="4">
    <source>
        <dbReference type="Pfam" id="PF17863"/>
    </source>
</evidence>
<dbReference type="Pfam" id="PF17863">
    <property type="entry name" value="AAA_lid_2"/>
    <property type="match status" value="1"/>
</dbReference>
<dbReference type="PIRSF" id="PIRSF002849">
    <property type="entry name" value="AAA_ATPase_chaperone_MoxR_prd"/>
    <property type="match status" value="1"/>
</dbReference>
<keyword evidence="2" id="KW-0067">ATP-binding</keyword>
<dbReference type="PANTHER" id="PTHR42759:SF5">
    <property type="entry name" value="METHANOL DEHYDROGENASE REGULATOR"/>
    <property type="match status" value="1"/>
</dbReference>